<evidence type="ECO:0008006" key="4">
    <source>
        <dbReference type="Google" id="ProtNLM"/>
    </source>
</evidence>
<gene>
    <name evidence="1" type="ORF">PGLA1383_LOCUS13458</name>
    <name evidence="2" type="ORF">PGLA2088_LOCUS430</name>
</gene>
<evidence type="ECO:0000313" key="1">
    <source>
        <dbReference type="EMBL" id="CAE8594936.1"/>
    </source>
</evidence>
<dbReference type="AlphaFoldDB" id="A0A813E3X3"/>
<reference evidence="1" key="1">
    <citation type="submission" date="2021-02" db="EMBL/GenBank/DDBJ databases">
        <authorList>
            <person name="Dougan E. K."/>
            <person name="Rhodes N."/>
            <person name="Thang M."/>
            <person name="Chan C."/>
        </authorList>
    </citation>
    <scope>NUCLEOTIDE SEQUENCE</scope>
</reference>
<keyword evidence="3" id="KW-1185">Reference proteome</keyword>
<dbReference type="Proteomes" id="UP000654075">
    <property type="component" value="Unassembled WGS sequence"/>
</dbReference>
<dbReference type="Proteomes" id="UP000626109">
    <property type="component" value="Unassembled WGS sequence"/>
</dbReference>
<comment type="caution">
    <text evidence="1">The sequence shown here is derived from an EMBL/GenBank/DDBJ whole genome shotgun (WGS) entry which is preliminary data.</text>
</comment>
<organism evidence="1 3">
    <name type="scientific">Polarella glacialis</name>
    <name type="common">Dinoflagellate</name>
    <dbReference type="NCBI Taxonomy" id="89957"/>
    <lineage>
        <taxon>Eukaryota</taxon>
        <taxon>Sar</taxon>
        <taxon>Alveolata</taxon>
        <taxon>Dinophyceae</taxon>
        <taxon>Suessiales</taxon>
        <taxon>Suessiaceae</taxon>
        <taxon>Polarella</taxon>
    </lineage>
</organism>
<dbReference type="EMBL" id="CAJNNW010000267">
    <property type="protein sequence ID" value="CAE8625254.1"/>
    <property type="molecule type" value="Genomic_DNA"/>
</dbReference>
<evidence type="ECO:0000313" key="2">
    <source>
        <dbReference type="EMBL" id="CAE8625254.1"/>
    </source>
</evidence>
<dbReference type="EMBL" id="CAJNNV010007436">
    <property type="protein sequence ID" value="CAE8594936.1"/>
    <property type="molecule type" value="Genomic_DNA"/>
</dbReference>
<name>A0A813E3X3_POLGL</name>
<proteinExistence type="predicted"/>
<accession>A0A813E3X3</accession>
<feature type="non-terminal residue" evidence="1">
    <location>
        <position position="1"/>
    </location>
</feature>
<protein>
    <recommendedName>
        <fullName evidence="4">Transmembrane protein 107</fullName>
    </recommendedName>
</protein>
<sequence length="123" mass="13069">MEVANQWFLTSRFLSAGLLIALTWNVLKSSGDHVLQALPPVCVSAALKMPAACRQGSCAAVPDLLTPSCRRSWQALEVAFTTELHIAFALLVIELVSILTAIHSANGEALNFLVAVLHSAGCV</sequence>
<evidence type="ECO:0000313" key="3">
    <source>
        <dbReference type="Proteomes" id="UP000654075"/>
    </source>
</evidence>
<dbReference type="OrthoDB" id="422379at2759"/>